<dbReference type="RefSeq" id="WP_264512672.1">
    <property type="nucleotide sequence ID" value="NZ_JAPDDR010000003.1"/>
</dbReference>
<evidence type="ECO:0000313" key="2">
    <source>
        <dbReference type="EMBL" id="MCW1913330.1"/>
    </source>
</evidence>
<accession>A0ABT3G0G3</accession>
<evidence type="ECO:0000313" key="3">
    <source>
        <dbReference type="Proteomes" id="UP001165653"/>
    </source>
</evidence>
<reference evidence="2" key="1">
    <citation type="submission" date="2022-10" db="EMBL/GenBank/DDBJ databases">
        <title>Luteolibacter sp. GHJ8, whole genome shotgun sequencing project.</title>
        <authorList>
            <person name="Zhao G."/>
            <person name="Shen L."/>
        </authorList>
    </citation>
    <scope>NUCLEOTIDE SEQUENCE</scope>
    <source>
        <strain evidence="2">GHJ8</strain>
    </source>
</reference>
<proteinExistence type="predicted"/>
<dbReference type="PROSITE" id="PS51257">
    <property type="entry name" value="PROKAR_LIPOPROTEIN"/>
    <property type="match status" value="1"/>
</dbReference>
<keyword evidence="3" id="KW-1185">Reference proteome</keyword>
<dbReference type="EMBL" id="JAPDDR010000003">
    <property type="protein sequence ID" value="MCW1913330.1"/>
    <property type="molecule type" value="Genomic_DNA"/>
</dbReference>
<feature type="chain" id="PRO_5047254908" description="PEGA domain-containing protein" evidence="1">
    <location>
        <begin position="26"/>
        <end position="164"/>
    </location>
</feature>
<dbReference type="Proteomes" id="UP001165653">
    <property type="component" value="Unassembled WGS sequence"/>
</dbReference>
<evidence type="ECO:0008006" key="4">
    <source>
        <dbReference type="Google" id="ProtNLM"/>
    </source>
</evidence>
<comment type="caution">
    <text evidence="2">The sequence shown here is derived from an EMBL/GenBank/DDBJ whole genome shotgun (WGS) entry which is preliminary data.</text>
</comment>
<name>A0ABT3G0G3_9BACT</name>
<feature type="signal peptide" evidence="1">
    <location>
        <begin position="1"/>
        <end position="25"/>
    </location>
</feature>
<organism evidence="2 3">
    <name type="scientific">Luteolibacter rhizosphaerae</name>
    <dbReference type="NCBI Taxonomy" id="2989719"/>
    <lineage>
        <taxon>Bacteria</taxon>
        <taxon>Pseudomonadati</taxon>
        <taxon>Verrucomicrobiota</taxon>
        <taxon>Verrucomicrobiia</taxon>
        <taxon>Verrucomicrobiales</taxon>
        <taxon>Verrucomicrobiaceae</taxon>
        <taxon>Luteolibacter</taxon>
    </lineage>
</organism>
<evidence type="ECO:0000256" key="1">
    <source>
        <dbReference type="SAM" id="SignalP"/>
    </source>
</evidence>
<keyword evidence="1" id="KW-0732">Signal</keyword>
<sequence>MSSFSKILVASAVTGALLLSSCASIVSRASRDVSIQSNPSGLAFSVVSVDGEPLYSGTTPQTVNLSARGGYFKPAKYTVLVKRGNKVVGSHQVTAGINGWYFGNILIGGLVGMLIVDPLTGAMYRMPASITVDANAIAGDAPRSLTLASIDTLTPEQRASLVRL</sequence>
<gene>
    <name evidence="2" type="ORF">OJ996_07090</name>
</gene>
<protein>
    <recommendedName>
        <fullName evidence="4">PEGA domain-containing protein</fullName>
    </recommendedName>
</protein>